<dbReference type="PANTHER" id="PTHR11022">
    <property type="entry name" value="PEPTIDOGLYCAN RECOGNITION PROTEIN"/>
    <property type="match status" value="1"/>
</dbReference>
<proteinExistence type="inferred from homology"/>
<comment type="similarity">
    <text evidence="1">Belongs to the N-acetylmuramoyl-L-alanine amidase 2 family.</text>
</comment>
<dbReference type="SUPFAM" id="SSF55846">
    <property type="entry name" value="N-acetylmuramoyl-L-alanine amidase-like"/>
    <property type="match status" value="1"/>
</dbReference>
<feature type="domain" description="Peptidoglycan recognition protein family" evidence="2">
    <location>
        <begin position="196"/>
        <end position="344"/>
    </location>
</feature>
<gene>
    <name evidence="3" type="ORF">FGIG_01208</name>
</gene>
<dbReference type="OrthoDB" id="10001926at2759"/>
<protein>
    <recommendedName>
        <fullName evidence="2">Peptidoglycan recognition protein family domain-containing protein</fullName>
    </recommendedName>
</protein>
<accession>A0A504YST8</accession>
<dbReference type="STRING" id="46835.A0A504YST8"/>
<evidence type="ECO:0000313" key="4">
    <source>
        <dbReference type="Proteomes" id="UP000316759"/>
    </source>
</evidence>
<dbReference type="Pfam" id="PF01510">
    <property type="entry name" value="Amidase_2"/>
    <property type="match status" value="1"/>
</dbReference>
<dbReference type="PANTHER" id="PTHR11022:SF41">
    <property type="entry name" value="PEPTIDOGLYCAN-RECOGNITION PROTEIN LC-RELATED"/>
    <property type="match status" value="1"/>
</dbReference>
<dbReference type="Proteomes" id="UP000316759">
    <property type="component" value="Unassembled WGS sequence"/>
</dbReference>
<sequence length="695" mass="79843">MELQQLNLIQTPLIIWKIHCCLSSVSTTRRGHLAYDGLANETRDFRKPFHPNELTSCVCEGSKIQQILMANSDELRCIAKQNYENWISQEPRKFATAPTAFFVNRMDELAIFNEEKLEMVSFEDPRWDEGLFDNLDRIWIPVFSNLFLDSKQWAGPASRLASCSLLRCRVQVDNNLTTVDRVEVIPTNWDPTEPWLKVLPHEQWLEPSCTRRSSFKPFGTDIAVKKIVVHDLQGTKFRCFTPHVCTHYLRQVALEQMKESMSGIGFNYMIGNDGTVFEGRGMNYEGKHTHGHNLNSYGIAFIGWYPVNPMPIAPLKSFWYLVKYLQYYGKVSKDFVVYTHQDLQPSECPGTALQVLINSWFGTTTGGLNGELDKCNSEPEDDSSSSSRLLIRSLCALSALVIVAAGFLVGRVLMDFQLSRLLQTGGTSSRIEHTFECQQWSEVCRRVIRDQQEFRQTEVHPVLCLGRYDSFLRAYIRPAEVKLRLALQNNLESQGYGEEIALITLFCHSWKSVLERTLVLPPLILWSLSALRRYFISDGVRTPFRIQLLTNNTDFMIMVCSSDELQYEAQMTELCSDTSQITNLYSPKSLSNPFCCPKINLSCLKCDLCRPLDDQENCASSESQKRSGIKRLKSNSKQAYRKKNTHITNPHEWVLFMKCQRDYATIPDPVMGRYSNFQEFLVYEESRLDRMSPAT</sequence>
<reference evidence="3 4" key="1">
    <citation type="submission" date="2019-04" db="EMBL/GenBank/DDBJ databases">
        <title>Annotation for the trematode Fasciola gigantica.</title>
        <authorList>
            <person name="Choi Y.-J."/>
        </authorList>
    </citation>
    <scope>NUCLEOTIDE SEQUENCE [LARGE SCALE GENOMIC DNA]</scope>
    <source>
        <strain evidence="3">Uganda_cow_1</strain>
    </source>
</reference>
<evidence type="ECO:0000256" key="1">
    <source>
        <dbReference type="ARBA" id="ARBA00007553"/>
    </source>
</evidence>
<evidence type="ECO:0000313" key="3">
    <source>
        <dbReference type="EMBL" id="TPP63695.1"/>
    </source>
</evidence>
<dbReference type="InterPro" id="IPR015510">
    <property type="entry name" value="PGRP"/>
</dbReference>
<dbReference type="GO" id="GO:0009253">
    <property type="term" value="P:peptidoglycan catabolic process"/>
    <property type="evidence" value="ECO:0007669"/>
    <property type="project" value="InterPro"/>
</dbReference>
<dbReference type="EMBL" id="SUNJ01005340">
    <property type="protein sequence ID" value="TPP63695.1"/>
    <property type="molecule type" value="Genomic_DNA"/>
</dbReference>
<dbReference type="InterPro" id="IPR002502">
    <property type="entry name" value="Amidase_domain"/>
</dbReference>
<dbReference type="InterPro" id="IPR036505">
    <property type="entry name" value="Amidase/PGRP_sf"/>
</dbReference>
<keyword evidence="4" id="KW-1185">Reference proteome</keyword>
<dbReference type="InterPro" id="IPR006619">
    <property type="entry name" value="PGRP_domain_met/bac"/>
</dbReference>
<evidence type="ECO:0000259" key="2">
    <source>
        <dbReference type="SMART" id="SM00701"/>
    </source>
</evidence>
<comment type="caution">
    <text evidence="3">The sequence shown here is derived from an EMBL/GenBank/DDBJ whole genome shotgun (WGS) entry which is preliminary data.</text>
</comment>
<dbReference type="Gene3D" id="3.40.80.10">
    <property type="entry name" value="Peptidoglycan recognition protein-like"/>
    <property type="match status" value="1"/>
</dbReference>
<organism evidence="3 4">
    <name type="scientific">Fasciola gigantica</name>
    <name type="common">Giant liver fluke</name>
    <dbReference type="NCBI Taxonomy" id="46835"/>
    <lineage>
        <taxon>Eukaryota</taxon>
        <taxon>Metazoa</taxon>
        <taxon>Spiralia</taxon>
        <taxon>Lophotrochozoa</taxon>
        <taxon>Platyhelminthes</taxon>
        <taxon>Trematoda</taxon>
        <taxon>Digenea</taxon>
        <taxon>Plagiorchiida</taxon>
        <taxon>Echinostomata</taxon>
        <taxon>Echinostomatoidea</taxon>
        <taxon>Fasciolidae</taxon>
        <taxon>Fasciola</taxon>
    </lineage>
</organism>
<dbReference type="GO" id="GO:0008745">
    <property type="term" value="F:N-acetylmuramoyl-L-alanine amidase activity"/>
    <property type="evidence" value="ECO:0007669"/>
    <property type="project" value="InterPro"/>
</dbReference>
<dbReference type="SMART" id="SM00701">
    <property type="entry name" value="PGRP"/>
    <property type="match status" value="1"/>
</dbReference>
<dbReference type="GO" id="GO:0008270">
    <property type="term" value="F:zinc ion binding"/>
    <property type="evidence" value="ECO:0007669"/>
    <property type="project" value="InterPro"/>
</dbReference>
<dbReference type="CDD" id="cd06583">
    <property type="entry name" value="PGRP"/>
    <property type="match status" value="1"/>
</dbReference>
<dbReference type="AlphaFoldDB" id="A0A504YST8"/>
<name>A0A504YST8_FASGI</name>